<evidence type="ECO:0000313" key="2">
    <source>
        <dbReference type="Proteomes" id="UP000204551"/>
    </source>
</evidence>
<reference evidence="1 2" key="1">
    <citation type="submission" date="2017-07" db="EMBL/GenBank/DDBJ databases">
        <title>Genome Sequence of Arenibacter algicola Strain SMS7 Isolated from a culture of the Diatom Skeletonema marinoi.</title>
        <authorList>
            <person name="Topel M."/>
            <person name="Pinder M.I.M."/>
            <person name="Johansson O.N."/>
            <person name="Kourtchenko O."/>
            <person name="Godhe A."/>
            <person name="Clarke A.K."/>
        </authorList>
    </citation>
    <scope>NUCLEOTIDE SEQUENCE [LARGE SCALE GENOMIC DNA]</scope>
    <source>
        <strain evidence="1 2">SMS7</strain>
    </source>
</reference>
<protein>
    <submittedName>
        <fullName evidence="1">2-oxopent-4-enoate hydratase</fullName>
        <ecNumber evidence="1">4.2.1.80</ecNumber>
    </submittedName>
</protein>
<keyword evidence="1" id="KW-0456">Lyase</keyword>
<dbReference type="SUPFAM" id="SSF56529">
    <property type="entry name" value="FAH"/>
    <property type="match status" value="1"/>
</dbReference>
<dbReference type="Proteomes" id="UP000204551">
    <property type="component" value="Chromosome"/>
</dbReference>
<organism evidence="1 2">
    <name type="scientific">Arenibacter algicola</name>
    <dbReference type="NCBI Taxonomy" id="616991"/>
    <lineage>
        <taxon>Bacteria</taxon>
        <taxon>Pseudomonadati</taxon>
        <taxon>Bacteroidota</taxon>
        <taxon>Flavobacteriia</taxon>
        <taxon>Flavobacteriales</taxon>
        <taxon>Flavobacteriaceae</taxon>
        <taxon>Arenibacter</taxon>
    </lineage>
</organism>
<dbReference type="PANTHER" id="PTHR30143">
    <property type="entry name" value="ACID HYDRATASE"/>
    <property type="match status" value="1"/>
</dbReference>
<dbReference type="EMBL" id="CP022515">
    <property type="protein sequence ID" value="ASO07078.1"/>
    <property type="molecule type" value="Genomic_DNA"/>
</dbReference>
<dbReference type="InterPro" id="IPR036663">
    <property type="entry name" value="Fumarylacetoacetase_C_sf"/>
</dbReference>
<dbReference type="InterPro" id="IPR050772">
    <property type="entry name" value="Hydratase-Decarb/MhpD_sf"/>
</dbReference>
<dbReference type="EC" id="4.2.1.80" evidence="1"/>
<dbReference type="KEGG" id="aalg:AREALGSMS7_03659"/>
<proteinExistence type="predicted"/>
<dbReference type="PANTHER" id="PTHR30143:SF0">
    <property type="entry name" value="2-KETO-4-PENTENOATE HYDRATASE"/>
    <property type="match status" value="1"/>
</dbReference>
<dbReference type="GO" id="GO:0005737">
    <property type="term" value="C:cytoplasm"/>
    <property type="evidence" value="ECO:0007669"/>
    <property type="project" value="TreeGrafter"/>
</dbReference>
<sequence length="259" mass="29117">MKIIESIANDFYHSFYEKEWNGEETLVRNLSIKEAYKVQDLVTKRRIESGETVAGFKIGCTSSSIRRQFGLSEPINGKLFYPHTTENQVNIDWSNYINCAIEPEMVFRIGKNLEGKNLSDKDLISAIDYISPGIEIHEFNFWIKPPTIQELICTGGIHTGLIIGSQRVSPEGLQFKDEKFAVYKNNSFIMSAPASEIMGGPLHSLRWLVNFLTDKGLSLEKGNLVIPGSPVELVNIDQDTELKVVIDNVGSVTANFKKK</sequence>
<dbReference type="GO" id="GO:0008684">
    <property type="term" value="F:2-oxopent-4-enoate hydratase activity"/>
    <property type="evidence" value="ECO:0007669"/>
    <property type="project" value="UniProtKB-EC"/>
</dbReference>
<accession>A0A221V119</accession>
<gene>
    <name evidence="1" type="primary">amnF</name>
    <name evidence="1" type="ORF">AREALGSMS7_03659</name>
</gene>
<evidence type="ECO:0000313" key="1">
    <source>
        <dbReference type="EMBL" id="ASO07078.1"/>
    </source>
</evidence>
<dbReference type="AlphaFoldDB" id="A0A221V119"/>
<name>A0A221V119_9FLAO</name>
<dbReference type="Gene3D" id="3.90.850.10">
    <property type="entry name" value="Fumarylacetoacetase-like, C-terminal domain"/>
    <property type="match status" value="1"/>
</dbReference>
<dbReference type="RefSeq" id="WP_093979431.1">
    <property type="nucleotide sequence ID" value="NZ_CP022515.1"/>
</dbReference>